<evidence type="ECO:0000256" key="3">
    <source>
        <dbReference type="ARBA" id="ARBA00022833"/>
    </source>
</evidence>
<evidence type="ECO:0000259" key="5">
    <source>
        <dbReference type="PROSITE" id="PS51891"/>
    </source>
</evidence>
<evidence type="ECO:0000313" key="7">
    <source>
        <dbReference type="Proteomes" id="UP000001353"/>
    </source>
</evidence>
<dbReference type="SUPFAM" id="SSF51316">
    <property type="entry name" value="Mss4-like"/>
    <property type="match status" value="1"/>
</dbReference>
<dbReference type="PANTHER" id="PTHR33337">
    <property type="entry name" value="GFA DOMAIN-CONTAINING PROTEIN"/>
    <property type="match status" value="1"/>
</dbReference>
<dbReference type="GO" id="GO:0046872">
    <property type="term" value="F:metal ion binding"/>
    <property type="evidence" value="ECO:0007669"/>
    <property type="project" value="UniProtKB-KW"/>
</dbReference>
<keyword evidence="2" id="KW-0479">Metal-binding</keyword>
<dbReference type="PROSITE" id="PS51891">
    <property type="entry name" value="CENP_V_GFA"/>
    <property type="match status" value="1"/>
</dbReference>
<keyword evidence="4" id="KW-0456">Lyase</keyword>
<dbReference type="KEGG" id="rli:RLO149_c039500"/>
<dbReference type="PANTHER" id="PTHR33337:SF40">
    <property type="entry name" value="CENP-V_GFA DOMAIN-CONTAINING PROTEIN-RELATED"/>
    <property type="match status" value="1"/>
</dbReference>
<dbReference type="Proteomes" id="UP000001353">
    <property type="component" value="Chromosome"/>
</dbReference>
<evidence type="ECO:0000256" key="2">
    <source>
        <dbReference type="ARBA" id="ARBA00022723"/>
    </source>
</evidence>
<evidence type="ECO:0000256" key="1">
    <source>
        <dbReference type="ARBA" id="ARBA00005495"/>
    </source>
</evidence>
<dbReference type="RefSeq" id="WP_013963733.1">
    <property type="nucleotide sequence ID" value="NC_015730.1"/>
</dbReference>
<dbReference type="STRING" id="391595.RLO149_c039500"/>
<gene>
    <name evidence="6" type="ordered locus">RLO149_c039500</name>
</gene>
<sequence length="144" mass="15760">MSTDHLTGQCLCGAVQITVVGAHDPRPGACHCRMCQRWNGGVFMCFEAQAEAVTVTGDVARYASSDFSERAFCPRCGSHLWMRDTDTPGTAYELMPGLFDAARDWTMRSEIYVDGAIATLTGDHPRATGAEYEAKNRFVEGDVK</sequence>
<dbReference type="Gene3D" id="3.90.1590.10">
    <property type="entry name" value="glutathione-dependent formaldehyde- activating enzyme (gfa)"/>
    <property type="match status" value="1"/>
</dbReference>
<dbReference type="InterPro" id="IPR006913">
    <property type="entry name" value="CENP-V/GFA"/>
</dbReference>
<dbReference type="InterPro" id="IPR011057">
    <property type="entry name" value="Mss4-like_sf"/>
</dbReference>
<evidence type="ECO:0000313" key="6">
    <source>
        <dbReference type="EMBL" id="AEI95852.1"/>
    </source>
</evidence>
<feature type="domain" description="CENP-V/GFA" evidence="5">
    <location>
        <begin position="6"/>
        <end position="106"/>
    </location>
</feature>
<protein>
    <submittedName>
        <fullName evidence="6">Glutathione-dependent formaldehyde-activating enzyme-like protein</fullName>
    </submittedName>
</protein>
<comment type="similarity">
    <text evidence="1">Belongs to the Gfa family.</text>
</comment>
<reference evidence="6 7" key="1">
    <citation type="journal article" date="2011" name="BMC Genomics">
        <title>Comparative genome analysis and genome-guided physiological analysis of Roseobacter litoralis.</title>
        <authorList>
            <person name="Kalhoefer D."/>
            <person name="Thole S."/>
            <person name="Voget S."/>
            <person name="Lehmann R."/>
            <person name="Liesegang H."/>
            <person name="Wollher A."/>
            <person name="Daniel R."/>
            <person name="Simon M."/>
            <person name="Brinkhoff T."/>
        </authorList>
    </citation>
    <scope>NUCLEOTIDE SEQUENCE [LARGE SCALE GENOMIC DNA]</scope>
    <source>
        <strain evidence="7">ATCC 49566 / DSM 6996 / JCM 21268 / NBRC 15278 / OCh 149</strain>
    </source>
</reference>
<accession>F7ZDR7</accession>
<dbReference type="eggNOG" id="COG3791">
    <property type="taxonomic scope" value="Bacteria"/>
</dbReference>
<dbReference type="OrthoDB" id="9807246at2"/>
<dbReference type="GO" id="GO:0016846">
    <property type="term" value="F:carbon-sulfur lyase activity"/>
    <property type="evidence" value="ECO:0007669"/>
    <property type="project" value="InterPro"/>
</dbReference>
<keyword evidence="3" id="KW-0862">Zinc</keyword>
<dbReference type="AlphaFoldDB" id="F7ZDR7"/>
<evidence type="ECO:0000256" key="4">
    <source>
        <dbReference type="ARBA" id="ARBA00023239"/>
    </source>
</evidence>
<dbReference type="Pfam" id="PF04828">
    <property type="entry name" value="GFA"/>
    <property type="match status" value="1"/>
</dbReference>
<dbReference type="EMBL" id="CP002623">
    <property type="protein sequence ID" value="AEI95852.1"/>
    <property type="molecule type" value="Genomic_DNA"/>
</dbReference>
<name>F7ZDR7_ROSLO</name>
<organism evidence="6 7">
    <name type="scientific">Roseobacter litoralis (strain ATCC 49566 / DSM 6996 / JCM 21268 / NBRC 15278 / OCh 149)</name>
    <dbReference type="NCBI Taxonomy" id="391595"/>
    <lineage>
        <taxon>Bacteria</taxon>
        <taxon>Pseudomonadati</taxon>
        <taxon>Pseudomonadota</taxon>
        <taxon>Alphaproteobacteria</taxon>
        <taxon>Rhodobacterales</taxon>
        <taxon>Roseobacteraceae</taxon>
        <taxon>Roseobacter</taxon>
    </lineage>
</organism>
<dbReference type="HOGENOM" id="CLU_055491_4_1_5"/>
<keyword evidence="7" id="KW-1185">Reference proteome</keyword>
<proteinExistence type="inferred from homology"/>